<gene>
    <name evidence="1" type="ORF">P4O66_006621</name>
</gene>
<protein>
    <submittedName>
        <fullName evidence="1">Uncharacterized protein</fullName>
    </submittedName>
</protein>
<proteinExistence type="predicted"/>
<dbReference type="Proteomes" id="UP001239994">
    <property type="component" value="Unassembled WGS sequence"/>
</dbReference>
<organism evidence="1 2">
    <name type="scientific">Electrophorus voltai</name>
    <dbReference type="NCBI Taxonomy" id="2609070"/>
    <lineage>
        <taxon>Eukaryota</taxon>
        <taxon>Metazoa</taxon>
        <taxon>Chordata</taxon>
        <taxon>Craniata</taxon>
        <taxon>Vertebrata</taxon>
        <taxon>Euteleostomi</taxon>
        <taxon>Actinopterygii</taxon>
        <taxon>Neopterygii</taxon>
        <taxon>Teleostei</taxon>
        <taxon>Ostariophysi</taxon>
        <taxon>Gymnotiformes</taxon>
        <taxon>Gymnotoidei</taxon>
        <taxon>Gymnotidae</taxon>
        <taxon>Electrophorus</taxon>
    </lineage>
</organism>
<evidence type="ECO:0000313" key="1">
    <source>
        <dbReference type="EMBL" id="KAK1784488.1"/>
    </source>
</evidence>
<dbReference type="EMBL" id="JAROKS010000115">
    <property type="protein sequence ID" value="KAK1784488.1"/>
    <property type="molecule type" value="Genomic_DNA"/>
</dbReference>
<name>A0AAD9DKW1_9TELE</name>
<feature type="non-terminal residue" evidence="1">
    <location>
        <position position="1"/>
    </location>
</feature>
<reference evidence="1" key="1">
    <citation type="submission" date="2023-03" db="EMBL/GenBank/DDBJ databases">
        <title>Electrophorus voltai genome.</title>
        <authorList>
            <person name="Bian C."/>
        </authorList>
    </citation>
    <scope>NUCLEOTIDE SEQUENCE</scope>
    <source>
        <strain evidence="1">CB-2022</strain>
        <tissue evidence="1">Muscle</tissue>
    </source>
</reference>
<evidence type="ECO:0000313" key="2">
    <source>
        <dbReference type="Proteomes" id="UP001239994"/>
    </source>
</evidence>
<accession>A0AAD9DKW1</accession>
<keyword evidence="2" id="KW-1185">Reference proteome</keyword>
<comment type="caution">
    <text evidence="1">The sequence shown here is derived from an EMBL/GenBank/DDBJ whole genome shotgun (WGS) entry which is preliminary data.</text>
</comment>
<dbReference type="AlphaFoldDB" id="A0AAD9DKW1"/>
<sequence length="50" mass="5809">EVADCYTQNAKVIEKQLERKGMSKKRLQELPELEAKKAKMKGTLIDNQFK</sequence>